<organism evidence="2 3">
    <name type="scientific">Miscanthus lutarioriparius</name>
    <dbReference type="NCBI Taxonomy" id="422564"/>
    <lineage>
        <taxon>Eukaryota</taxon>
        <taxon>Viridiplantae</taxon>
        <taxon>Streptophyta</taxon>
        <taxon>Embryophyta</taxon>
        <taxon>Tracheophyta</taxon>
        <taxon>Spermatophyta</taxon>
        <taxon>Magnoliopsida</taxon>
        <taxon>Liliopsida</taxon>
        <taxon>Poales</taxon>
        <taxon>Poaceae</taxon>
        <taxon>PACMAD clade</taxon>
        <taxon>Panicoideae</taxon>
        <taxon>Andropogonodae</taxon>
        <taxon>Andropogoneae</taxon>
        <taxon>Saccharinae</taxon>
        <taxon>Miscanthus</taxon>
    </lineage>
</organism>
<keyword evidence="3" id="KW-1185">Reference proteome</keyword>
<accession>A0A811SD31</accession>
<evidence type="ECO:0000313" key="3">
    <source>
        <dbReference type="Proteomes" id="UP000604825"/>
    </source>
</evidence>
<gene>
    <name evidence="2" type="ORF">NCGR_LOCUS64708</name>
</gene>
<evidence type="ECO:0000313" key="2">
    <source>
        <dbReference type="EMBL" id="CAD6340610.1"/>
    </source>
</evidence>
<protein>
    <submittedName>
        <fullName evidence="2">Uncharacterized protein</fullName>
    </submittedName>
</protein>
<dbReference type="AlphaFoldDB" id="A0A811SD31"/>
<sequence length="69" mass="7503">MESIIVQAVVLLLDIIVFGLGMATEQGWSRAPVTPDVAKEYDYCIYDSDIANRPPVTASEAQRSTTTPS</sequence>
<dbReference type="Proteomes" id="UP000604825">
    <property type="component" value="Unassembled WGS sequence"/>
</dbReference>
<proteinExistence type="predicted"/>
<keyword evidence="1" id="KW-1133">Transmembrane helix</keyword>
<feature type="transmembrane region" description="Helical" evidence="1">
    <location>
        <begin position="6"/>
        <end position="23"/>
    </location>
</feature>
<keyword evidence="1" id="KW-0812">Transmembrane</keyword>
<reference evidence="2" key="1">
    <citation type="submission" date="2020-10" db="EMBL/GenBank/DDBJ databases">
        <authorList>
            <person name="Han B."/>
            <person name="Lu T."/>
            <person name="Zhao Q."/>
            <person name="Huang X."/>
            <person name="Zhao Y."/>
        </authorList>
    </citation>
    <scope>NUCLEOTIDE SEQUENCE</scope>
</reference>
<name>A0A811SD31_9POAL</name>
<comment type="caution">
    <text evidence="2">The sequence shown here is derived from an EMBL/GenBank/DDBJ whole genome shotgun (WGS) entry which is preliminary data.</text>
</comment>
<keyword evidence="1" id="KW-0472">Membrane</keyword>
<evidence type="ECO:0000256" key="1">
    <source>
        <dbReference type="SAM" id="Phobius"/>
    </source>
</evidence>
<dbReference type="EMBL" id="CAJGYO010000019">
    <property type="protein sequence ID" value="CAD6340610.1"/>
    <property type="molecule type" value="Genomic_DNA"/>
</dbReference>
<dbReference type="OrthoDB" id="2015495at2759"/>